<evidence type="ECO:0000313" key="2">
    <source>
        <dbReference type="EMBL" id="ADB40216.1"/>
    </source>
</evidence>
<organism evidence="2 3">
    <name type="scientific">Spirosoma linguale (strain ATCC 33905 / DSM 74 / LMG 10896 / Claus 1)</name>
    <dbReference type="NCBI Taxonomy" id="504472"/>
    <lineage>
        <taxon>Bacteria</taxon>
        <taxon>Pseudomonadati</taxon>
        <taxon>Bacteroidota</taxon>
        <taxon>Cytophagia</taxon>
        <taxon>Cytophagales</taxon>
        <taxon>Cytophagaceae</taxon>
        <taxon>Spirosoma</taxon>
    </lineage>
</organism>
<feature type="domain" description="Lantibiotic dehydratase N-terminal" evidence="1">
    <location>
        <begin position="140"/>
        <end position="410"/>
    </location>
</feature>
<dbReference type="HOGENOM" id="CLU_335157_0_0_10"/>
<dbReference type="AlphaFoldDB" id="D2QKQ0"/>
<keyword evidence="3" id="KW-1185">Reference proteome</keyword>
<reference evidence="2 3" key="1">
    <citation type="journal article" date="2010" name="Stand. Genomic Sci.">
        <title>Complete genome sequence of Spirosoma linguale type strain (1).</title>
        <authorList>
            <person name="Lail K."/>
            <person name="Sikorski J."/>
            <person name="Saunders E."/>
            <person name="Lapidus A."/>
            <person name="Glavina Del Rio T."/>
            <person name="Copeland A."/>
            <person name="Tice H."/>
            <person name="Cheng J.-F."/>
            <person name="Lucas S."/>
            <person name="Nolan M."/>
            <person name="Bruce D."/>
            <person name="Goodwin L."/>
            <person name="Pitluck S."/>
            <person name="Ivanova N."/>
            <person name="Mavromatis K."/>
            <person name="Ovchinnikova G."/>
            <person name="Pati A."/>
            <person name="Chen A."/>
            <person name="Palaniappan K."/>
            <person name="Land M."/>
            <person name="Hauser L."/>
            <person name="Chang Y.-J."/>
            <person name="Jeffries C.D."/>
            <person name="Chain P."/>
            <person name="Brettin T."/>
            <person name="Detter J.C."/>
            <person name="Schuetze A."/>
            <person name="Rohde M."/>
            <person name="Tindall B.J."/>
            <person name="Goeker M."/>
            <person name="Bristow J."/>
            <person name="Eisen J.A."/>
            <person name="Markowitz V."/>
            <person name="Hugenholtz P."/>
            <person name="Kyrpides N.C."/>
            <person name="Klenk H.-P."/>
            <person name="Chen F."/>
        </authorList>
    </citation>
    <scope>NUCLEOTIDE SEQUENCE [LARGE SCALE GENOMIC DNA]</scope>
    <source>
        <strain evidence="3">ATCC 33905 / DSM 74 / LMG 10896 / Claus 1</strain>
    </source>
</reference>
<sequence length="962" mass="111289">MIYLFPYLICRVGGESIDLIQSQQSQVLNDLFNKIISLHADCQEQKQVISIDLLAYLQTQEGVWQKQVHNFRRNLYNDRPIKTEVEAALIGRLSSDLKGKIYTYRETQNIAINSWQLWEETYQNSLMAHRSYLQTLACNETLKQGLALSSPDLVANLDSFTHATPKLFRKRENNTEQSLLKYLTRMVTKTSPFSTFTNIALGRLYDKTNLLYKLEYDHELQIIGHVRLNNHIYKALRDLIWAYKPIFAYVNLRPNPTLRQVSEESQWIYLTNVNNVESFQRLPIQQVPNAVLEILQQEPKLTFGKLMELLGELVDADPDAIETYLRQLIEIGFIELVWPSSGLDPDWDKILILWLDKLATENVPMAMELVQGLNDLRGWANQFSTASSTVRMRILAQAHNNFRALFWDIHKAAGLPVEERRTPEEISNAYREAKREPVNTRLQVGQDVKLKVEKDNEYNLEETDGIFRYQASTVFRLLPKQLFYEDTTTSIEASLSISGLKNWTEQLEKISNFLHGISSLENEQQQMLNFFKSYYPNKLSVPLLTFYEDYYRIVQMPAQVEIRRKNHEKANAISNTKVNDIDRISENVPESINVKGKSILNIINENIYNFCLSQLQNQLLPTTIEMSEADLDSLLSIVTLPTPSRIKTESKAAFVQFFTEDNQLIGVVNSVLSGWGRMFSRFLHILDPDVLATQRIWNEQDADEVILLECVDASYFNANIHPPLMPYELQLPNGHTSLPIQQQIPVSDLHLQLVYNKLQLTHIPTGKPAFCFDLGFQSPTGRSPLFRLATQFTLPEYPSYQRLTSVANTVAAELQPNLGIQQFPRIIYNKQIILQRRYWRVSTKETPQRDPLETDAAYAYKLLQWQQRHKIPNQVFVTINESHSGYQPVGEQARKLTRDDYKPQYIDFTHPLLVLLFEKMMVKAPDSYRIVEMLPGINQMATVADKSLVSECLVQWYTNQPQ</sequence>
<dbReference type="eggNOG" id="ENOG502Z8P5">
    <property type="taxonomic scope" value="Bacteria"/>
</dbReference>
<proteinExistence type="predicted"/>
<evidence type="ECO:0000313" key="3">
    <source>
        <dbReference type="Proteomes" id="UP000002028"/>
    </source>
</evidence>
<gene>
    <name evidence="2" type="ordered locus">Slin_4231</name>
</gene>
<dbReference type="STRING" id="504472.Slin_4231"/>
<evidence type="ECO:0000259" key="1">
    <source>
        <dbReference type="Pfam" id="PF04738"/>
    </source>
</evidence>
<dbReference type="InterPro" id="IPR006827">
    <property type="entry name" value="Lant_deHydtase_N"/>
</dbReference>
<dbReference type="Proteomes" id="UP000002028">
    <property type="component" value="Chromosome"/>
</dbReference>
<feature type="domain" description="Lantibiotic dehydratase N-terminal" evidence="1">
    <location>
        <begin position="663"/>
        <end position="879"/>
    </location>
</feature>
<dbReference type="Pfam" id="PF04738">
    <property type="entry name" value="Lant_dehydr_N"/>
    <property type="match status" value="2"/>
</dbReference>
<accession>D2QKQ0</accession>
<dbReference type="KEGG" id="sli:Slin_4231"/>
<dbReference type="RefSeq" id="WP_012928726.1">
    <property type="nucleotide sequence ID" value="NC_013730.1"/>
</dbReference>
<name>D2QKQ0_SPILD</name>
<protein>
    <submittedName>
        <fullName evidence="2">Lantibiotic dehydratase domain protein</fullName>
    </submittedName>
</protein>
<dbReference type="EMBL" id="CP001769">
    <property type="protein sequence ID" value="ADB40216.1"/>
    <property type="molecule type" value="Genomic_DNA"/>
</dbReference>